<accession>A0A6N2MR56</accession>
<dbReference type="EMBL" id="CAADRP010001929">
    <property type="protein sequence ID" value="VFU56786.1"/>
    <property type="molecule type" value="Genomic_DNA"/>
</dbReference>
<name>A0A6N2MR56_SALVM</name>
<protein>
    <submittedName>
        <fullName evidence="1">Uncharacterized protein</fullName>
    </submittedName>
</protein>
<dbReference type="AlphaFoldDB" id="A0A6N2MR56"/>
<organism evidence="1">
    <name type="scientific">Salix viminalis</name>
    <name type="common">Common osier</name>
    <name type="synonym">Basket willow</name>
    <dbReference type="NCBI Taxonomy" id="40686"/>
    <lineage>
        <taxon>Eukaryota</taxon>
        <taxon>Viridiplantae</taxon>
        <taxon>Streptophyta</taxon>
        <taxon>Embryophyta</taxon>
        <taxon>Tracheophyta</taxon>
        <taxon>Spermatophyta</taxon>
        <taxon>Magnoliopsida</taxon>
        <taxon>eudicotyledons</taxon>
        <taxon>Gunneridae</taxon>
        <taxon>Pentapetalae</taxon>
        <taxon>rosids</taxon>
        <taxon>fabids</taxon>
        <taxon>Malpighiales</taxon>
        <taxon>Salicaceae</taxon>
        <taxon>Saliceae</taxon>
        <taxon>Salix</taxon>
    </lineage>
</organism>
<reference evidence="1" key="1">
    <citation type="submission" date="2019-03" db="EMBL/GenBank/DDBJ databases">
        <authorList>
            <person name="Mank J."/>
            <person name="Almeida P."/>
        </authorList>
    </citation>
    <scope>NUCLEOTIDE SEQUENCE</scope>
    <source>
        <strain evidence="1">78183</strain>
    </source>
</reference>
<sequence length="94" mass="9814">MSKPGQILRPEPNGISSKSCPLKSIELPRNLSGLNSFGFSQASESLSTAHAFTETKVLAGISYPSILHFSVVSLGTSSGAVGCNLIVSFTTSLR</sequence>
<evidence type="ECO:0000313" key="1">
    <source>
        <dbReference type="EMBL" id="VFU56786.1"/>
    </source>
</evidence>
<gene>
    <name evidence="1" type="ORF">SVIM_LOCUS409126</name>
</gene>
<proteinExistence type="predicted"/>